<dbReference type="KEGG" id="lug:FPZ22_06060"/>
<dbReference type="OrthoDB" id="532576at2"/>
<gene>
    <name evidence="2" type="ORF">FPZ22_06060</name>
</gene>
<protein>
    <recommendedName>
        <fullName evidence="4">Type II secretion system protein</fullName>
    </recommendedName>
</protein>
<feature type="compositionally biased region" description="Acidic residues" evidence="1">
    <location>
        <begin position="147"/>
        <end position="158"/>
    </location>
</feature>
<dbReference type="Proteomes" id="UP000316584">
    <property type="component" value="Chromosome"/>
</dbReference>
<name>A0A518N3L9_9GAMM</name>
<reference evidence="2 3" key="1">
    <citation type="submission" date="2019-07" db="EMBL/GenBank/DDBJ databases">
        <title>Full genome sequence of Luteimonas sp. Gr-4.</title>
        <authorList>
            <person name="Im W.-T."/>
        </authorList>
    </citation>
    <scope>NUCLEOTIDE SEQUENCE [LARGE SCALE GENOMIC DNA]</scope>
    <source>
        <strain evidence="2 3">Gr-4</strain>
    </source>
</reference>
<evidence type="ECO:0008006" key="4">
    <source>
        <dbReference type="Google" id="ProtNLM"/>
    </source>
</evidence>
<evidence type="ECO:0000256" key="1">
    <source>
        <dbReference type="SAM" id="MobiDB-lite"/>
    </source>
</evidence>
<dbReference type="EMBL" id="CP042218">
    <property type="protein sequence ID" value="QDW66512.1"/>
    <property type="molecule type" value="Genomic_DNA"/>
</dbReference>
<organism evidence="2 3">
    <name type="scientific">Luteimonas granuli</name>
    <dbReference type="NCBI Taxonomy" id="1176533"/>
    <lineage>
        <taxon>Bacteria</taxon>
        <taxon>Pseudomonadati</taxon>
        <taxon>Pseudomonadota</taxon>
        <taxon>Gammaproteobacteria</taxon>
        <taxon>Lysobacterales</taxon>
        <taxon>Lysobacteraceae</taxon>
        <taxon>Luteimonas</taxon>
    </lineage>
</organism>
<sequence length="158" mass="17120">MSGGSAGRRVLVAAAVVVVATLLASIAVMGPPSAQREERLDARRLEDLRRIERLVDAHFERTGVLPVDLAALARPGLELPSDPASGTPYGYESLAERAYRLCAVFATDSAQRRAQRWESDEWSHAAGRHCFDLRAPGRSDARMAEPEGLEGSEEPEAP</sequence>
<evidence type="ECO:0000313" key="3">
    <source>
        <dbReference type="Proteomes" id="UP000316584"/>
    </source>
</evidence>
<keyword evidence="3" id="KW-1185">Reference proteome</keyword>
<feature type="compositionally biased region" description="Basic and acidic residues" evidence="1">
    <location>
        <begin position="134"/>
        <end position="145"/>
    </location>
</feature>
<accession>A0A518N3L9</accession>
<feature type="region of interest" description="Disordered" evidence="1">
    <location>
        <begin position="134"/>
        <end position="158"/>
    </location>
</feature>
<evidence type="ECO:0000313" key="2">
    <source>
        <dbReference type="EMBL" id="QDW66512.1"/>
    </source>
</evidence>
<proteinExistence type="predicted"/>
<dbReference type="AlphaFoldDB" id="A0A518N3L9"/>